<name>M2SGE7_9SPHN</name>
<reference evidence="4 5" key="1">
    <citation type="journal article" date="2013" name="Genome Announc.">
        <title>Draft Genome Sequence of Strain JLT2015T, Belonging to the Family Sphingomonadaceae of the Alphaproteobacteria.</title>
        <authorList>
            <person name="Tang K."/>
            <person name="Liu K."/>
            <person name="Li S."/>
            <person name="Jiao N."/>
        </authorList>
    </citation>
    <scope>NUCLEOTIDE SEQUENCE [LARGE SCALE GENOMIC DNA]</scope>
    <source>
        <strain evidence="4 5">JLT2015</strain>
    </source>
</reference>
<dbReference type="SUPFAM" id="SSF52833">
    <property type="entry name" value="Thioredoxin-like"/>
    <property type="match status" value="1"/>
</dbReference>
<gene>
    <name evidence="4" type="ORF">C725_0380</name>
</gene>
<keyword evidence="2" id="KW-0812">Transmembrane</keyword>
<dbReference type="EMBL" id="AMRV01000001">
    <property type="protein sequence ID" value="EMD84450.1"/>
    <property type="molecule type" value="Genomic_DNA"/>
</dbReference>
<protein>
    <submittedName>
        <fullName evidence="4">Electron transport protein SCO1/SenC</fullName>
    </submittedName>
</protein>
<keyword evidence="3" id="KW-0732">Signal</keyword>
<feature type="chain" id="PRO_5004025611" evidence="3">
    <location>
        <begin position="27"/>
        <end position="269"/>
    </location>
</feature>
<comment type="caution">
    <text evidence="4">The sequence shown here is derived from an EMBL/GenBank/DDBJ whole genome shotgun (WGS) entry which is preliminary data.</text>
</comment>
<dbReference type="Gene3D" id="3.40.30.10">
    <property type="entry name" value="Glutaredoxin"/>
    <property type="match status" value="1"/>
</dbReference>
<feature type="signal peptide" evidence="3">
    <location>
        <begin position="1"/>
        <end position="26"/>
    </location>
</feature>
<sequence>MGTLMQRTYDLLALLLLLAVSGAALAQAPFDAFGRAGIDDRLGARIPLDTRVTTADGESVTLAELTDGKPIVFAPVLHDCPNICGVTLGGLRAAIANQQYQPGKDFQIVSFGIDPREGPAEAATEMKKLSETGNGKLVSTDAYHAVTADAGAIRAVTDALGYRYAFDSSINQFAHVAAVAVLTSDGRLVRWLYGVAPQPNDLRLALTEAGEGAIGDFGDQLLLLCYHYDPTTGRYNSLVQTMLRVAGGLTVLVLAFFLGRALLRTRRTE</sequence>
<evidence type="ECO:0000313" key="4">
    <source>
        <dbReference type="EMBL" id="EMD84450.1"/>
    </source>
</evidence>
<keyword evidence="5" id="KW-1185">Reference proteome</keyword>
<proteinExistence type="inferred from homology"/>
<feature type="transmembrane region" description="Helical" evidence="2">
    <location>
        <begin position="242"/>
        <end position="263"/>
    </location>
</feature>
<evidence type="ECO:0000256" key="2">
    <source>
        <dbReference type="SAM" id="Phobius"/>
    </source>
</evidence>
<dbReference type="AlphaFoldDB" id="M2SGE7"/>
<evidence type="ECO:0000256" key="1">
    <source>
        <dbReference type="ARBA" id="ARBA00010996"/>
    </source>
</evidence>
<organism evidence="4 5">
    <name type="scientific">Pacificimonas flava</name>
    <dbReference type="NCBI Taxonomy" id="1234595"/>
    <lineage>
        <taxon>Bacteria</taxon>
        <taxon>Pseudomonadati</taxon>
        <taxon>Pseudomonadota</taxon>
        <taxon>Alphaproteobacteria</taxon>
        <taxon>Sphingomonadales</taxon>
        <taxon>Sphingosinicellaceae</taxon>
        <taxon>Pacificimonas</taxon>
    </lineage>
</organism>
<evidence type="ECO:0000256" key="3">
    <source>
        <dbReference type="SAM" id="SignalP"/>
    </source>
</evidence>
<dbReference type="Proteomes" id="UP000011717">
    <property type="component" value="Unassembled WGS sequence"/>
</dbReference>
<dbReference type="PATRIC" id="fig|1234595.3.peg.379"/>
<dbReference type="Pfam" id="PF02630">
    <property type="entry name" value="SCO1-SenC"/>
    <property type="match status" value="1"/>
</dbReference>
<evidence type="ECO:0000313" key="5">
    <source>
        <dbReference type="Proteomes" id="UP000011717"/>
    </source>
</evidence>
<dbReference type="InterPro" id="IPR036249">
    <property type="entry name" value="Thioredoxin-like_sf"/>
</dbReference>
<keyword evidence="2" id="KW-0472">Membrane</keyword>
<comment type="similarity">
    <text evidence="1">Belongs to the SCO1/2 family.</text>
</comment>
<dbReference type="InterPro" id="IPR003782">
    <property type="entry name" value="SCO1/SenC"/>
</dbReference>
<keyword evidence="2" id="KW-1133">Transmembrane helix</keyword>
<dbReference type="CDD" id="cd02968">
    <property type="entry name" value="SCO"/>
    <property type="match status" value="1"/>
</dbReference>
<accession>M2SGE7</accession>